<evidence type="ECO:0000256" key="5">
    <source>
        <dbReference type="ARBA" id="ARBA00023136"/>
    </source>
</evidence>
<gene>
    <name evidence="6" type="primary">wecF</name>
    <name evidence="6" type="synonym">rffT</name>
    <name evidence="7" type="ordered locus">ETAF_0083</name>
</gene>
<comment type="pathway">
    <text evidence="6">Bacterial outer membrane biogenesis; enterobacterial common antigen biosynthesis.</text>
</comment>
<dbReference type="GO" id="GO:0102031">
    <property type="term" value="F:4-acetamido-4,6-dideoxy-D-galactose transferase activity"/>
    <property type="evidence" value="ECO:0007669"/>
    <property type="project" value="UniProtKB-EC"/>
</dbReference>
<proteinExistence type="inferred from homology"/>
<evidence type="ECO:0000313" key="7">
    <source>
        <dbReference type="EMBL" id="ADM40206.1"/>
    </source>
</evidence>
<keyword evidence="5 6" id="KW-0472">Membrane</keyword>
<comment type="catalytic activity">
    <reaction evidence="6">
        <text>beta-D-ManNAcA-(1-&gt;4)-alpha-D-GlcNAc-di-trans,octa-cis-undecaprenyl diphosphate + dTDP-4-acetamido-4,6-dideoxy-alpha-D-galactose = alpha-D-FucNAc4-(1-&gt;4)-beta-D-ManNAcA-(1-&gt;4)-D-GlcNAc-undecaprenyl diphosphate + dTDP + H(+)</text>
        <dbReference type="Rhea" id="RHEA:28759"/>
        <dbReference type="ChEBI" id="CHEBI:15378"/>
        <dbReference type="ChEBI" id="CHEBI:58369"/>
        <dbReference type="ChEBI" id="CHEBI:61495"/>
        <dbReference type="ChEBI" id="CHEBI:61496"/>
        <dbReference type="ChEBI" id="CHEBI:68493"/>
        <dbReference type="EC" id="2.4.1.325"/>
    </reaction>
</comment>
<dbReference type="Pfam" id="PF07429">
    <property type="entry name" value="Glyco_transf_56"/>
    <property type="match status" value="1"/>
</dbReference>
<keyword evidence="3 6" id="KW-0328">Glycosyltransferase</keyword>
<sequence>MTTLIHVLGADIPHHNLTLLRFFDGMLSQRAATAPRRRFMVVARDAAPFADLTTLDIEVWPDKRALARALLARASADRALRFFLHGQFNPWLWLALLCGRLRPQQVLWHVWGADLYEEARGWKYRLYYGLRRRAQGRVGHVFATLGDLDYYRRRHPRVATSTLYFPTRMDPALTCNQRARVTSGALTVLVGNSGDRSNRHLVALQRLHDTFGAQTRVIVPLGYPANNQAYIAQVRERAEGLFGHNATLLTQQVAFTDYLALLARCDLGYFIFERQQGIGTLCLLLQQGIPLVLSRQNPFWRDMVDQQLPVLFDDDAPDDAAVRAAQRQLAQRDLSRLAFFDPNYTDGWLQALALGERP</sequence>
<name>A0A0H3DQA5_EDWTF</name>
<evidence type="ECO:0000256" key="1">
    <source>
        <dbReference type="ARBA" id="ARBA00022475"/>
    </source>
</evidence>
<dbReference type="NCBIfam" id="NF002753">
    <property type="entry name" value="PRK02797.1-2"/>
    <property type="match status" value="1"/>
</dbReference>
<evidence type="ECO:0000256" key="6">
    <source>
        <dbReference type="HAMAP-Rule" id="MF_01002"/>
    </source>
</evidence>
<dbReference type="GO" id="GO:0005886">
    <property type="term" value="C:plasma membrane"/>
    <property type="evidence" value="ECO:0007669"/>
    <property type="project" value="UniProtKB-SubCell"/>
</dbReference>
<evidence type="ECO:0000256" key="2">
    <source>
        <dbReference type="ARBA" id="ARBA00022519"/>
    </source>
</evidence>
<evidence type="ECO:0000256" key="4">
    <source>
        <dbReference type="ARBA" id="ARBA00022679"/>
    </source>
</evidence>
<dbReference type="PATRIC" id="fig|718251.5.peg.83"/>
<accession>A0A0H3DQA5</accession>
<dbReference type="GO" id="GO:0008417">
    <property type="term" value="F:fucosyltransferase activity"/>
    <property type="evidence" value="ECO:0007669"/>
    <property type="project" value="InterPro"/>
</dbReference>
<dbReference type="EMBL" id="CP002154">
    <property type="protein sequence ID" value="ADM40206.1"/>
    <property type="molecule type" value="Genomic_DNA"/>
</dbReference>
<dbReference type="KEGG" id="etd:ETAF_0083"/>
<dbReference type="AlphaFoldDB" id="A0A0H3DQA5"/>
<comment type="function">
    <text evidence="6">Catalyzes the synthesis of Und-PP-GlcNAc-ManNAcA-Fuc4NAc (Lipid III), the third lipid-linked intermediate involved in ECA synthesis.</text>
</comment>
<reference evidence="8" key="1">
    <citation type="submission" date="2010-08" db="EMBL/GenBank/DDBJ databases">
        <title>Genome comparisons of Edwardsiella bacteria analysed using deep sequencing technology.</title>
        <authorList>
            <person name="van Soest J.J."/>
            <person name="Henkel C.V."/>
            <person name="Jansen H.J."/>
            <person name="van den Hondel C.A.M.J.J."/>
            <person name="Bloemberg G.V."/>
            <person name="Meijer A.H."/>
            <person name="Spaink H.P."/>
        </authorList>
    </citation>
    <scope>NUCLEOTIDE SEQUENCE [LARGE SCALE GENOMIC DNA]</scope>
    <source>
        <strain evidence="8">FL6-60</strain>
    </source>
</reference>
<keyword evidence="1 6" id="KW-1003">Cell membrane</keyword>
<dbReference type="SUPFAM" id="SSF53756">
    <property type="entry name" value="UDP-Glycosyltransferase/glycogen phosphorylase"/>
    <property type="match status" value="1"/>
</dbReference>
<reference evidence="7 8" key="2">
    <citation type="journal article" date="2011" name="BMC Immunol.">
        <title>Comparison of static immersion and intravenous injection systems for exposure of zebrafish embryos to the natural pathogen Edwardsiella tarda.</title>
        <authorList>
            <person name="van Soest J.J."/>
            <person name="Stockhammer O.W."/>
            <person name="Ordas A."/>
            <person name="Bloemberg G.V."/>
            <person name="Spaink H.P."/>
            <person name="Meijer A.H."/>
        </authorList>
    </citation>
    <scope>NUCLEOTIDE SEQUENCE [LARGE SCALE GENOMIC DNA]</scope>
    <source>
        <strain evidence="7 8">FL6-60</strain>
    </source>
</reference>
<dbReference type="UniPathway" id="UPA00566"/>
<organism evidence="7 8">
    <name type="scientific">Edwardsiella tarda (strain FL6-60)</name>
    <dbReference type="NCBI Taxonomy" id="718251"/>
    <lineage>
        <taxon>Bacteria</taxon>
        <taxon>Pseudomonadati</taxon>
        <taxon>Pseudomonadota</taxon>
        <taxon>Gammaproteobacteria</taxon>
        <taxon>Enterobacterales</taxon>
        <taxon>Hafniaceae</taxon>
        <taxon>Edwardsiella</taxon>
    </lineage>
</organism>
<keyword evidence="4 6" id="KW-0808">Transferase</keyword>
<dbReference type="GO" id="GO:0009246">
    <property type="term" value="P:enterobacterial common antigen biosynthetic process"/>
    <property type="evidence" value="ECO:0007669"/>
    <property type="project" value="UniProtKB-UniRule"/>
</dbReference>
<dbReference type="Proteomes" id="UP000002230">
    <property type="component" value="Chromosome"/>
</dbReference>
<evidence type="ECO:0000256" key="3">
    <source>
        <dbReference type="ARBA" id="ARBA00022676"/>
    </source>
</evidence>
<protein>
    <recommendedName>
        <fullName evidence="6">TDP-N-acetylfucosamine:lipid II N-acetylfucosaminyltransferase</fullName>
        <ecNumber evidence="6">2.4.1.325</ecNumber>
    </recommendedName>
    <alternativeName>
        <fullName evidence="6">4-alpha-L-fucosyltransferase</fullName>
    </alternativeName>
    <alternativeName>
        <fullName evidence="6">TDP-Fuc4NAc:lipid II Fuc4NAc transferase</fullName>
        <shortName evidence="6">Fuc4NAc transferase</shortName>
    </alternativeName>
</protein>
<keyword evidence="8" id="KW-1185">Reference proteome</keyword>
<evidence type="ECO:0000313" key="8">
    <source>
        <dbReference type="Proteomes" id="UP000002230"/>
    </source>
</evidence>
<dbReference type="HAMAP" id="MF_01002">
    <property type="entry name" value="WecF_RffT"/>
    <property type="match status" value="1"/>
</dbReference>
<comment type="subcellular location">
    <subcellularLocation>
        <location evidence="6">Cell inner membrane</location>
        <topology evidence="6">Peripheral membrane protein</topology>
    </subcellularLocation>
</comment>
<dbReference type="InterPro" id="IPR009993">
    <property type="entry name" value="WecF"/>
</dbReference>
<comment type="similarity">
    <text evidence="6">Belongs to the glycosyltransferase 56 family.</text>
</comment>
<keyword evidence="2 6" id="KW-0997">Cell inner membrane</keyword>
<dbReference type="EC" id="2.4.1.325" evidence="6"/>
<dbReference type="HOGENOM" id="CLU_066584_0_0_6"/>